<proteinExistence type="predicted"/>
<accession>A0AAV7N4Y3</accession>
<evidence type="ECO:0000313" key="2">
    <source>
        <dbReference type="Proteomes" id="UP001066276"/>
    </source>
</evidence>
<reference evidence="1" key="1">
    <citation type="journal article" date="2022" name="bioRxiv">
        <title>Sequencing and chromosome-scale assembly of the giantPleurodeles waltlgenome.</title>
        <authorList>
            <person name="Brown T."/>
            <person name="Elewa A."/>
            <person name="Iarovenko S."/>
            <person name="Subramanian E."/>
            <person name="Araus A.J."/>
            <person name="Petzold A."/>
            <person name="Susuki M."/>
            <person name="Suzuki K.-i.T."/>
            <person name="Hayashi T."/>
            <person name="Toyoda A."/>
            <person name="Oliveira C."/>
            <person name="Osipova E."/>
            <person name="Leigh N.D."/>
            <person name="Simon A."/>
            <person name="Yun M.H."/>
        </authorList>
    </citation>
    <scope>NUCLEOTIDE SEQUENCE</scope>
    <source>
        <strain evidence="1">20211129_DDA</strain>
        <tissue evidence="1">Liver</tissue>
    </source>
</reference>
<dbReference type="EMBL" id="JANPWB010000013">
    <property type="protein sequence ID" value="KAJ1111072.1"/>
    <property type="molecule type" value="Genomic_DNA"/>
</dbReference>
<name>A0AAV7N4Y3_PLEWA</name>
<protein>
    <submittedName>
        <fullName evidence="1">Uncharacterized protein</fullName>
    </submittedName>
</protein>
<comment type="caution">
    <text evidence="1">The sequence shown here is derived from an EMBL/GenBank/DDBJ whole genome shotgun (WGS) entry which is preliminary data.</text>
</comment>
<evidence type="ECO:0000313" key="1">
    <source>
        <dbReference type="EMBL" id="KAJ1111072.1"/>
    </source>
</evidence>
<dbReference type="Proteomes" id="UP001066276">
    <property type="component" value="Chromosome 9"/>
</dbReference>
<keyword evidence="2" id="KW-1185">Reference proteome</keyword>
<gene>
    <name evidence="1" type="ORF">NDU88_008410</name>
</gene>
<sequence>MCPLQNRQSRAAGAVRRECRQETDTARLEGQSYLRTVRTGVITASGSGEQTALWESREPAHRGPILAEVRLLPCGSDGWQHEGKGPCSAQWL</sequence>
<organism evidence="1 2">
    <name type="scientific">Pleurodeles waltl</name>
    <name type="common">Iberian ribbed newt</name>
    <dbReference type="NCBI Taxonomy" id="8319"/>
    <lineage>
        <taxon>Eukaryota</taxon>
        <taxon>Metazoa</taxon>
        <taxon>Chordata</taxon>
        <taxon>Craniata</taxon>
        <taxon>Vertebrata</taxon>
        <taxon>Euteleostomi</taxon>
        <taxon>Amphibia</taxon>
        <taxon>Batrachia</taxon>
        <taxon>Caudata</taxon>
        <taxon>Salamandroidea</taxon>
        <taxon>Salamandridae</taxon>
        <taxon>Pleurodelinae</taxon>
        <taxon>Pleurodeles</taxon>
    </lineage>
</organism>
<dbReference type="AlphaFoldDB" id="A0AAV7N4Y3"/>